<evidence type="ECO:0000256" key="4">
    <source>
        <dbReference type="ARBA" id="ARBA00023212"/>
    </source>
</evidence>
<keyword evidence="10" id="KW-1185">Reference proteome</keyword>
<reference evidence="9 10" key="1">
    <citation type="journal article" date="2008" name="Nature">
        <title>The genome of the choanoflagellate Monosiga brevicollis and the origin of metazoans.</title>
        <authorList>
            <consortium name="JGI Sequencing"/>
            <person name="King N."/>
            <person name="Westbrook M.J."/>
            <person name="Young S.L."/>
            <person name="Kuo A."/>
            <person name="Abedin M."/>
            <person name="Chapman J."/>
            <person name="Fairclough S."/>
            <person name="Hellsten U."/>
            <person name="Isogai Y."/>
            <person name="Letunic I."/>
            <person name="Marr M."/>
            <person name="Pincus D."/>
            <person name="Putnam N."/>
            <person name="Rokas A."/>
            <person name="Wright K.J."/>
            <person name="Zuzow R."/>
            <person name="Dirks W."/>
            <person name="Good M."/>
            <person name="Goodstein D."/>
            <person name="Lemons D."/>
            <person name="Li W."/>
            <person name="Lyons J.B."/>
            <person name="Morris A."/>
            <person name="Nichols S."/>
            <person name="Richter D.J."/>
            <person name="Salamov A."/>
            <person name="Bork P."/>
            <person name="Lim W.A."/>
            <person name="Manning G."/>
            <person name="Miller W.T."/>
            <person name="McGinnis W."/>
            <person name="Shapiro H."/>
            <person name="Tjian R."/>
            <person name="Grigoriev I.V."/>
            <person name="Rokhsar D."/>
        </authorList>
    </citation>
    <scope>NUCLEOTIDE SEQUENCE [LARGE SCALE GENOMIC DNA]</scope>
    <source>
        <strain evidence="10">MX1 / ATCC 50154</strain>
    </source>
</reference>
<feature type="domain" description="Gamma tubulin complex component protein N-terminal" evidence="8">
    <location>
        <begin position="134"/>
        <end position="226"/>
    </location>
</feature>
<evidence type="ECO:0000256" key="1">
    <source>
        <dbReference type="ARBA" id="ARBA00010337"/>
    </source>
</evidence>
<name>A9V0P3_MONBE</name>
<evidence type="ECO:0000256" key="6">
    <source>
        <dbReference type="SAM" id="MobiDB-lite"/>
    </source>
</evidence>
<dbReference type="PANTHER" id="PTHR19302">
    <property type="entry name" value="GAMMA TUBULIN COMPLEX PROTEIN"/>
    <property type="match status" value="1"/>
</dbReference>
<comment type="similarity">
    <text evidence="1 5">Belongs to the TUBGCP family.</text>
</comment>
<dbReference type="GO" id="GO:0005874">
    <property type="term" value="C:microtubule"/>
    <property type="evidence" value="ECO:0007669"/>
    <property type="project" value="UniProtKB-KW"/>
</dbReference>
<dbReference type="Gene3D" id="1.20.120.1900">
    <property type="entry name" value="Gamma-tubulin complex, C-terminal domain"/>
    <property type="match status" value="1"/>
</dbReference>
<dbReference type="Proteomes" id="UP000001357">
    <property type="component" value="Unassembled WGS sequence"/>
</dbReference>
<dbReference type="FunCoup" id="A9V0P3">
    <property type="interactions" value="1257"/>
</dbReference>
<dbReference type="GeneID" id="5891649"/>
<sequence length="754" mass="85605">MSSAAEADGFLAVLGHLRQNQHLYHALSDRVPPSAPSGSDAQPPTHETNASGPIDIDQIRERLARFKQTEQAKSADTSLGHPLAQVPAALPPDSSWLRSRPFHTTAFSTIKLVAKTPATPLNELSRELQELALVDDLLFLLLGVEGRYIRSSFAEEQSENLYLERDFSLDQITDAALRELTSKILTVCQDYNYIGRLIDEFGRFQQGATNQALSGALQRFNRDYLVLEGCRGADTLSALHMACAAATGDDVTKITLQGITAETARPYFACLSRWISTGAIEDPSEEFMVQEARESTGRVIASPAYSDFYWSKKYSLNRDRVPIFLTDLADDILTIGKCLNVVHSARRDETLPLPAEDLSYAPETTILSTILTQRSLRASQLAVSLMFEQGALAERLLRLRDYFFMTNGDLFIHFWDCAHEELRKTTEHVSVERTSTLLDLAQRTSTERFAAFRDDFSCRFASTNLVSELFRIMKISAQNASQTSFLSLAEADFDSEAEGPTAAFEAFYIDYHPPWPVSLALGRKLLRKYQIVFRHLFYIKVIETDLSASYSFTTPQLRAHHLPWLSTAYALRLQMLNFVHNLQFYLSVEVLEQNHRIFMEQLRTASSLDEMCHMHNDFLDSCLKECLLTAPALLKSVSKLLKLCQLFRDYMERWIRAASLRLIKTSHVVQQPSDDVQMENVRKLQTKFLEHMSHLLAQLTQTAATENMAKLANLVARFNTNRFYQDEVMQAELMQRKARHQFPAGEEEEEEEEE</sequence>
<dbReference type="GO" id="GO:0031122">
    <property type="term" value="P:cytoplasmic microtubule organization"/>
    <property type="evidence" value="ECO:0000318"/>
    <property type="project" value="GO_Central"/>
</dbReference>
<proteinExistence type="inferred from homology"/>
<dbReference type="GO" id="GO:0000930">
    <property type="term" value="C:gamma-tubulin complex"/>
    <property type="evidence" value="ECO:0000318"/>
    <property type="project" value="GO_Central"/>
</dbReference>
<evidence type="ECO:0000313" key="10">
    <source>
        <dbReference type="Proteomes" id="UP000001357"/>
    </source>
</evidence>
<dbReference type="GO" id="GO:0043015">
    <property type="term" value="F:gamma-tubulin binding"/>
    <property type="evidence" value="ECO:0000318"/>
    <property type="project" value="GO_Central"/>
</dbReference>
<dbReference type="RefSeq" id="XP_001746401.1">
    <property type="nucleotide sequence ID" value="XM_001746349.1"/>
</dbReference>
<evidence type="ECO:0000256" key="3">
    <source>
        <dbReference type="ARBA" id="ARBA00022701"/>
    </source>
</evidence>
<dbReference type="Pfam" id="PF17681">
    <property type="entry name" value="GCP_N_terminal"/>
    <property type="match status" value="2"/>
</dbReference>
<dbReference type="OMA" id="QNMSGDP"/>
<evidence type="ECO:0000313" key="9">
    <source>
        <dbReference type="EMBL" id="EDQ88788.1"/>
    </source>
</evidence>
<dbReference type="GO" id="GO:0007020">
    <property type="term" value="P:microtubule nucleation"/>
    <property type="evidence" value="ECO:0000318"/>
    <property type="project" value="GO_Central"/>
</dbReference>
<protein>
    <recommendedName>
        <fullName evidence="5">Spindle pole body component</fullName>
    </recommendedName>
</protein>
<dbReference type="GO" id="GO:0051321">
    <property type="term" value="P:meiotic cell cycle"/>
    <property type="evidence" value="ECO:0000318"/>
    <property type="project" value="GO_Central"/>
</dbReference>
<dbReference type="InterPro" id="IPR040457">
    <property type="entry name" value="GCP_C"/>
</dbReference>
<dbReference type="InterPro" id="IPR042241">
    <property type="entry name" value="GCP_C_sf"/>
</dbReference>
<evidence type="ECO:0000259" key="8">
    <source>
        <dbReference type="Pfam" id="PF17681"/>
    </source>
</evidence>
<feature type="region of interest" description="Disordered" evidence="6">
    <location>
        <begin position="28"/>
        <end position="54"/>
    </location>
</feature>
<accession>A9V0P3</accession>
<dbReference type="InterPro" id="IPR041470">
    <property type="entry name" value="GCP_N"/>
</dbReference>
<keyword evidence="4 5" id="KW-0206">Cytoskeleton</keyword>
<comment type="subcellular location">
    <subcellularLocation>
        <location evidence="5">Cytoplasm</location>
        <location evidence="5">Cytoskeleton</location>
        <location evidence="5">Microtubule organizing center</location>
    </subcellularLocation>
</comment>
<keyword evidence="2 5" id="KW-0963">Cytoplasm</keyword>
<dbReference type="AlphaFoldDB" id="A9V0P3"/>
<dbReference type="InParanoid" id="A9V0P3"/>
<dbReference type="eggNOG" id="KOG2001">
    <property type="taxonomic scope" value="Eukaryota"/>
</dbReference>
<evidence type="ECO:0000256" key="5">
    <source>
        <dbReference type="RuleBase" id="RU363050"/>
    </source>
</evidence>
<gene>
    <name evidence="9" type="ORF">MONBRDRAFT_32608</name>
</gene>
<dbReference type="GO" id="GO:0000922">
    <property type="term" value="C:spindle pole"/>
    <property type="evidence" value="ECO:0007669"/>
    <property type="project" value="InterPro"/>
</dbReference>
<evidence type="ECO:0000259" key="7">
    <source>
        <dbReference type="Pfam" id="PF04130"/>
    </source>
</evidence>
<feature type="domain" description="Gamma tubulin complex component C-terminal" evidence="7">
    <location>
        <begin position="392"/>
        <end position="724"/>
    </location>
</feature>
<dbReference type="InterPro" id="IPR007259">
    <property type="entry name" value="GCP"/>
</dbReference>
<dbReference type="KEGG" id="mbr:MONBRDRAFT_32608"/>
<dbReference type="EMBL" id="CH991553">
    <property type="protein sequence ID" value="EDQ88788.1"/>
    <property type="molecule type" value="Genomic_DNA"/>
</dbReference>
<dbReference type="Pfam" id="PF04130">
    <property type="entry name" value="GCP_C_terminal"/>
    <property type="match status" value="1"/>
</dbReference>
<dbReference type="GO" id="GO:0051225">
    <property type="term" value="P:spindle assembly"/>
    <property type="evidence" value="ECO:0000318"/>
    <property type="project" value="GO_Central"/>
</dbReference>
<dbReference type="GO" id="GO:0000278">
    <property type="term" value="P:mitotic cell cycle"/>
    <property type="evidence" value="ECO:0000318"/>
    <property type="project" value="GO_Central"/>
</dbReference>
<evidence type="ECO:0000256" key="2">
    <source>
        <dbReference type="ARBA" id="ARBA00022490"/>
    </source>
</evidence>
<dbReference type="PANTHER" id="PTHR19302:SF13">
    <property type="entry name" value="GAMMA-TUBULIN COMPLEX COMPONENT 2"/>
    <property type="match status" value="1"/>
</dbReference>
<feature type="compositionally biased region" description="Polar residues" evidence="6">
    <location>
        <begin position="36"/>
        <end position="51"/>
    </location>
</feature>
<organism evidence="9 10">
    <name type="scientific">Monosiga brevicollis</name>
    <name type="common">Choanoflagellate</name>
    <dbReference type="NCBI Taxonomy" id="81824"/>
    <lineage>
        <taxon>Eukaryota</taxon>
        <taxon>Choanoflagellata</taxon>
        <taxon>Craspedida</taxon>
        <taxon>Salpingoecidae</taxon>
        <taxon>Monosiga</taxon>
    </lineage>
</organism>
<dbReference type="STRING" id="81824.A9V0P3"/>
<feature type="domain" description="Gamma tubulin complex component protein N-terminal" evidence="8">
    <location>
        <begin position="229"/>
        <end position="388"/>
    </location>
</feature>
<keyword evidence="3 5" id="KW-0493">Microtubule</keyword>
<dbReference type="FunFam" id="1.20.120.1900:FF:000011">
    <property type="entry name" value="Spindle pole body component"/>
    <property type="match status" value="1"/>
</dbReference>